<dbReference type="InterPro" id="IPR004378">
    <property type="entry name" value="F420H2_quin_Rdtase"/>
</dbReference>
<dbReference type="PANTHER" id="PTHR39428">
    <property type="entry name" value="F420H(2)-DEPENDENT QUINONE REDUCTASE RV1261C"/>
    <property type="match status" value="1"/>
</dbReference>
<evidence type="ECO:0000256" key="2">
    <source>
        <dbReference type="ARBA" id="ARBA00049106"/>
    </source>
</evidence>
<evidence type="ECO:0000256" key="1">
    <source>
        <dbReference type="ARBA" id="ARBA00008710"/>
    </source>
</evidence>
<dbReference type="RefSeq" id="WP_020509263.1">
    <property type="nucleotide sequence ID" value="NZ_JBIAZU010000001.1"/>
</dbReference>
<dbReference type="InterPro" id="IPR012349">
    <property type="entry name" value="Split_barrel_FMN-bd"/>
</dbReference>
<evidence type="ECO:0000313" key="3">
    <source>
        <dbReference type="EMBL" id="MFF5288915.1"/>
    </source>
</evidence>
<accession>A0ABW6W9B0</accession>
<comment type="similarity">
    <text evidence="1">Belongs to the F420H(2)-dependent quinone reductase family.</text>
</comment>
<dbReference type="Proteomes" id="UP001602245">
    <property type="component" value="Unassembled WGS sequence"/>
</dbReference>
<dbReference type="Pfam" id="PF04075">
    <property type="entry name" value="F420H2_quin_red"/>
    <property type="match status" value="1"/>
</dbReference>
<dbReference type="NCBIfam" id="TIGR00026">
    <property type="entry name" value="hi_GC_TIGR00026"/>
    <property type="match status" value="1"/>
</dbReference>
<dbReference type="EMBL" id="JBIAZU010000001">
    <property type="protein sequence ID" value="MFF5288915.1"/>
    <property type="molecule type" value="Genomic_DNA"/>
</dbReference>
<name>A0ABW6W9B0_9ACTN</name>
<comment type="catalytic activity">
    <reaction evidence="2">
        <text>oxidized coenzyme F420-(gamma-L-Glu)(n) + a quinol + H(+) = reduced coenzyme F420-(gamma-L-Glu)(n) + a quinone</text>
        <dbReference type="Rhea" id="RHEA:39663"/>
        <dbReference type="Rhea" id="RHEA-COMP:12939"/>
        <dbReference type="Rhea" id="RHEA-COMP:14378"/>
        <dbReference type="ChEBI" id="CHEBI:15378"/>
        <dbReference type="ChEBI" id="CHEBI:24646"/>
        <dbReference type="ChEBI" id="CHEBI:132124"/>
        <dbReference type="ChEBI" id="CHEBI:133980"/>
        <dbReference type="ChEBI" id="CHEBI:139511"/>
    </reaction>
</comment>
<proteinExistence type="inferred from homology"/>
<organism evidence="3 4">
    <name type="scientific">Paractinoplanes globisporus</name>
    <dbReference type="NCBI Taxonomy" id="113565"/>
    <lineage>
        <taxon>Bacteria</taxon>
        <taxon>Bacillati</taxon>
        <taxon>Actinomycetota</taxon>
        <taxon>Actinomycetes</taxon>
        <taxon>Micromonosporales</taxon>
        <taxon>Micromonosporaceae</taxon>
        <taxon>Paractinoplanes</taxon>
    </lineage>
</organism>
<dbReference type="SUPFAM" id="SSF50475">
    <property type="entry name" value="FMN-binding split barrel"/>
    <property type="match status" value="1"/>
</dbReference>
<dbReference type="PANTHER" id="PTHR39428:SF1">
    <property type="entry name" value="F420H(2)-DEPENDENT QUINONE REDUCTASE RV1261C"/>
    <property type="match status" value="1"/>
</dbReference>
<comment type="caution">
    <text evidence="3">The sequence shown here is derived from an EMBL/GenBank/DDBJ whole genome shotgun (WGS) entry which is preliminary data.</text>
</comment>
<protein>
    <submittedName>
        <fullName evidence="3">Nitroreductase/quinone reductase family protein</fullName>
    </submittedName>
</protein>
<reference evidence="3 4" key="1">
    <citation type="submission" date="2024-10" db="EMBL/GenBank/DDBJ databases">
        <title>The Natural Products Discovery Center: Release of the First 8490 Sequenced Strains for Exploring Actinobacteria Biosynthetic Diversity.</title>
        <authorList>
            <person name="Kalkreuter E."/>
            <person name="Kautsar S.A."/>
            <person name="Yang D."/>
            <person name="Bader C.D."/>
            <person name="Teijaro C.N."/>
            <person name="Fluegel L."/>
            <person name="Davis C.M."/>
            <person name="Simpson J.R."/>
            <person name="Lauterbach L."/>
            <person name="Steele A.D."/>
            <person name="Gui C."/>
            <person name="Meng S."/>
            <person name="Li G."/>
            <person name="Viehrig K."/>
            <person name="Ye F."/>
            <person name="Su P."/>
            <person name="Kiefer A.F."/>
            <person name="Nichols A."/>
            <person name="Cepeda A.J."/>
            <person name="Yan W."/>
            <person name="Fan B."/>
            <person name="Jiang Y."/>
            <person name="Adhikari A."/>
            <person name="Zheng C.-J."/>
            <person name="Schuster L."/>
            <person name="Cowan T.M."/>
            <person name="Smanski M.J."/>
            <person name="Chevrette M.G."/>
            <person name="De Carvalho L.P.S."/>
            <person name="Shen B."/>
        </authorList>
    </citation>
    <scope>NUCLEOTIDE SEQUENCE [LARGE SCALE GENOMIC DNA]</scope>
    <source>
        <strain evidence="3 4">NPDC000087</strain>
    </source>
</reference>
<dbReference type="Gene3D" id="2.30.110.10">
    <property type="entry name" value="Electron Transport, Fmn-binding Protein, Chain A"/>
    <property type="match status" value="1"/>
</dbReference>
<sequence>MWRAVGAWPGFTPVARSLVSVDRRLGRLTRGRVVALGMAPSLMLTTTGRRSGQPRSNPLQYVREGDDLIVIASNWGGTNDPGWAWNLSADPRARVLLGGREVPVTAHECEGADRDRLWLLIVDQWPGYQAYKTRASHRKLRIFRLTPDRPA</sequence>
<gene>
    <name evidence="3" type="ORF">ACFY35_05715</name>
</gene>
<evidence type="ECO:0000313" key="4">
    <source>
        <dbReference type="Proteomes" id="UP001602245"/>
    </source>
</evidence>
<keyword evidence="4" id="KW-1185">Reference proteome</keyword>